<evidence type="ECO:0000313" key="2">
    <source>
        <dbReference type="Proteomes" id="UP000887013"/>
    </source>
</evidence>
<dbReference type="AlphaFoldDB" id="A0A8X6P2E7"/>
<proteinExistence type="predicted"/>
<reference evidence="1" key="1">
    <citation type="submission" date="2020-08" db="EMBL/GenBank/DDBJ databases">
        <title>Multicomponent nature underlies the extraordinary mechanical properties of spider dragline silk.</title>
        <authorList>
            <person name="Kono N."/>
            <person name="Nakamura H."/>
            <person name="Mori M."/>
            <person name="Yoshida Y."/>
            <person name="Ohtoshi R."/>
            <person name="Malay A.D."/>
            <person name="Moran D.A.P."/>
            <person name="Tomita M."/>
            <person name="Numata K."/>
            <person name="Arakawa K."/>
        </authorList>
    </citation>
    <scope>NUCLEOTIDE SEQUENCE</scope>
</reference>
<gene>
    <name evidence="1" type="ORF">NPIL_61181</name>
</gene>
<protein>
    <submittedName>
        <fullName evidence="1">Uncharacterized protein</fullName>
    </submittedName>
</protein>
<name>A0A8X6P2E7_NEPPI</name>
<dbReference type="Proteomes" id="UP000887013">
    <property type="component" value="Unassembled WGS sequence"/>
</dbReference>
<comment type="caution">
    <text evidence="1">The sequence shown here is derived from an EMBL/GenBank/DDBJ whole genome shotgun (WGS) entry which is preliminary data.</text>
</comment>
<evidence type="ECO:0000313" key="1">
    <source>
        <dbReference type="EMBL" id="GFT47374.1"/>
    </source>
</evidence>
<sequence>MDVQKRFRNQKAKFRMEQRGSFLPEKVRMSRSEVKAKIIATFESNDNVHKEFVSPGQIETATLYRRGGDYQGDRDSLSNRQ</sequence>
<accession>A0A8X6P2E7</accession>
<dbReference type="EMBL" id="BMAW01016128">
    <property type="protein sequence ID" value="GFT47374.1"/>
    <property type="molecule type" value="Genomic_DNA"/>
</dbReference>
<keyword evidence="2" id="KW-1185">Reference proteome</keyword>
<organism evidence="1 2">
    <name type="scientific">Nephila pilipes</name>
    <name type="common">Giant wood spider</name>
    <name type="synonym">Nephila maculata</name>
    <dbReference type="NCBI Taxonomy" id="299642"/>
    <lineage>
        <taxon>Eukaryota</taxon>
        <taxon>Metazoa</taxon>
        <taxon>Ecdysozoa</taxon>
        <taxon>Arthropoda</taxon>
        <taxon>Chelicerata</taxon>
        <taxon>Arachnida</taxon>
        <taxon>Araneae</taxon>
        <taxon>Araneomorphae</taxon>
        <taxon>Entelegynae</taxon>
        <taxon>Araneoidea</taxon>
        <taxon>Nephilidae</taxon>
        <taxon>Nephila</taxon>
    </lineage>
</organism>